<protein>
    <submittedName>
        <fullName evidence="1">Uncharacterized protein</fullName>
    </submittedName>
</protein>
<name>A0A1Q9EGC0_SYMMI</name>
<evidence type="ECO:0000313" key="2">
    <source>
        <dbReference type="Proteomes" id="UP000186817"/>
    </source>
</evidence>
<dbReference type="OrthoDB" id="422098at2759"/>
<dbReference type="AlphaFoldDB" id="A0A1Q9EGC0"/>
<organism evidence="1 2">
    <name type="scientific">Symbiodinium microadriaticum</name>
    <name type="common">Dinoflagellate</name>
    <name type="synonym">Zooxanthella microadriatica</name>
    <dbReference type="NCBI Taxonomy" id="2951"/>
    <lineage>
        <taxon>Eukaryota</taxon>
        <taxon>Sar</taxon>
        <taxon>Alveolata</taxon>
        <taxon>Dinophyceae</taxon>
        <taxon>Suessiales</taxon>
        <taxon>Symbiodiniaceae</taxon>
        <taxon>Symbiodinium</taxon>
    </lineage>
</organism>
<proteinExistence type="predicted"/>
<dbReference type="Proteomes" id="UP000186817">
    <property type="component" value="Unassembled WGS sequence"/>
</dbReference>
<evidence type="ECO:0000313" key="1">
    <source>
        <dbReference type="EMBL" id="OLQ06475.1"/>
    </source>
</evidence>
<reference evidence="1 2" key="1">
    <citation type="submission" date="2016-02" db="EMBL/GenBank/DDBJ databases">
        <title>Genome analysis of coral dinoflagellate symbionts highlights evolutionary adaptations to a symbiotic lifestyle.</title>
        <authorList>
            <person name="Aranda M."/>
            <person name="Li Y."/>
            <person name="Liew Y.J."/>
            <person name="Baumgarten S."/>
            <person name="Simakov O."/>
            <person name="Wilson M."/>
            <person name="Piel J."/>
            <person name="Ashoor H."/>
            <person name="Bougouffa S."/>
            <person name="Bajic V.B."/>
            <person name="Ryu T."/>
            <person name="Ravasi T."/>
            <person name="Bayer T."/>
            <person name="Micklem G."/>
            <person name="Kim H."/>
            <person name="Bhak J."/>
            <person name="Lajeunesse T.C."/>
            <person name="Voolstra C.R."/>
        </authorList>
    </citation>
    <scope>NUCLEOTIDE SEQUENCE [LARGE SCALE GENOMIC DNA]</scope>
    <source>
        <strain evidence="1 2">CCMP2467</strain>
    </source>
</reference>
<keyword evidence="2" id="KW-1185">Reference proteome</keyword>
<gene>
    <name evidence="1" type="ORF">AK812_SmicGene10217</name>
</gene>
<comment type="caution">
    <text evidence="1">The sequence shown here is derived from an EMBL/GenBank/DDBJ whole genome shotgun (WGS) entry which is preliminary data.</text>
</comment>
<accession>A0A1Q9EGC0</accession>
<sequence length="135" mass="15194">MEGEPLSDELLSKARSRGSRWLLDQADRGQLVPSQVGVENSAPTGVVSGENFEVWADELDKLRPQHRKLYAELVDEYRKRLPRFSAAVCQAPGAMRFRGSEKARETDVKAVDPKLCNPSRNVDNPYLKIQAFSHL</sequence>
<dbReference type="EMBL" id="LSRX01000159">
    <property type="protein sequence ID" value="OLQ06475.1"/>
    <property type="molecule type" value="Genomic_DNA"/>
</dbReference>